<dbReference type="Pfam" id="PF01402">
    <property type="entry name" value="RHH_1"/>
    <property type="match status" value="1"/>
</dbReference>
<gene>
    <name evidence="2" type="ordered locus">Arcve_2053</name>
</gene>
<keyword evidence="3" id="KW-1185">Reference proteome</keyword>
<dbReference type="HOGENOM" id="CLU_2730121_0_0_2"/>
<name>F2KSA4_ARCVS</name>
<dbReference type="AlphaFoldDB" id="F2KSA4"/>
<keyword evidence="2" id="KW-0238">DNA-binding</keyword>
<dbReference type="CDD" id="cd22231">
    <property type="entry name" value="RHH_NikR_HicB-like"/>
    <property type="match status" value="1"/>
</dbReference>
<dbReference type="GO" id="GO:0003677">
    <property type="term" value="F:DNA binding"/>
    <property type="evidence" value="ECO:0007669"/>
    <property type="project" value="UniProtKB-KW"/>
</dbReference>
<dbReference type="RefSeq" id="WP_013684694.1">
    <property type="nucleotide sequence ID" value="NC_015320.1"/>
</dbReference>
<dbReference type="InterPro" id="IPR013321">
    <property type="entry name" value="Arc_rbn_hlx_hlx"/>
</dbReference>
<dbReference type="InterPro" id="IPR002145">
    <property type="entry name" value="CopG"/>
</dbReference>
<reference evidence="2 3" key="1">
    <citation type="submission" date="2011-03" db="EMBL/GenBank/DDBJ databases">
        <title>The complete genome of Archaeoglobus veneficus SNP6.</title>
        <authorList>
            <consortium name="US DOE Joint Genome Institute (JGI-PGF)"/>
            <person name="Lucas S."/>
            <person name="Copeland A."/>
            <person name="Lapidus A."/>
            <person name="Bruce D."/>
            <person name="Goodwin L."/>
            <person name="Pitluck S."/>
            <person name="Kyrpides N."/>
            <person name="Mavromatis K."/>
            <person name="Pagani I."/>
            <person name="Ivanova N."/>
            <person name="Mikhailova N."/>
            <person name="Lu M."/>
            <person name="Detter J.C."/>
            <person name="Tapia R."/>
            <person name="Han C."/>
            <person name="Land M."/>
            <person name="Hauser L."/>
            <person name="Markowitz V."/>
            <person name="Cheng J.-F."/>
            <person name="Hugenholtz P."/>
            <person name="Woyke T."/>
            <person name="Wu D."/>
            <person name="Spring S."/>
            <person name="Brambilla E."/>
            <person name="Klenk H.-P."/>
            <person name="Eisen J.A."/>
        </authorList>
    </citation>
    <scope>NUCLEOTIDE SEQUENCE [LARGE SCALE GENOMIC DNA]</scope>
    <source>
        <strain>SNP6</strain>
    </source>
</reference>
<feature type="domain" description="Ribbon-helix-helix protein CopG" evidence="1">
    <location>
        <begin position="12"/>
        <end position="53"/>
    </location>
</feature>
<proteinExistence type="predicted"/>
<accession>F2KSA4</accession>
<dbReference type="SUPFAM" id="SSF47598">
    <property type="entry name" value="Ribbon-helix-helix"/>
    <property type="match status" value="1"/>
</dbReference>
<dbReference type="EMBL" id="CP002588">
    <property type="protein sequence ID" value="AEA48043.1"/>
    <property type="molecule type" value="Genomic_DNA"/>
</dbReference>
<dbReference type="eggNOG" id="arCOG01008">
    <property type="taxonomic scope" value="Archaea"/>
</dbReference>
<evidence type="ECO:0000313" key="3">
    <source>
        <dbReference type="Proteomes" id="UP000008136"/>
    </source>
</evidence>
<evidence type="ECO:0000259" key="1">
    <source>
        <dbReference type="Pfam" id="PF01402"/>
    </source>
</evidence>
<dbReference type="Gene3D" id="1.10.1220.10">
    <property type="entry name" value="Met repressor-like"/>
    <property type="match status" value="1"/>
</dbReference>
<dbReference type="Proteomes" id="UP000008136">
    <property type="component" value="Chromosome"/>
</dbReference>
<dbReference type="KEGG" id="ave:Arcve_2053"/>
<dbReference type="GO" id="GO:0006355">
    <property type="term" value="P:regulation of DNA-templated transcription"/>
    <property type="evidence" value="ECO:0007669"/>
    <property type="project" value="InterPro"/>
</dbReference>
<dbReference type="STRING" id="693661.Arcve_2053"/>
<sequence length="71" mass="8442">MPKKRGDRKQETVSIRLPEELIREIERIIDEHPELGYVSVPEFVREAVRDYILYLRSLERESAESSTEQPQ</sequence>
<evidence type="ECO:0000313" key="2">
    <source>
        <dbReference type="EMBL" id="AEA48043.1"/>
    </source>
</evidence>
<organism evidence="2 3">
    <name type="scientific">Archaeoglobus veneficus (strain DSM 11195 / SNP6)</name>
    <dbReference type="NCBI Taxonomy" id="693661"/>
    <lineage>
        <taxon>Archaea</taxon>
        <taxon>Methanobacteriati</taxon>
        <taxon>Methanobacteriota</taxon>
        <taxon>Archaeoglobi</taxon>
        <taxon>Archaeoglobales</taxon>
        <taxon>Archaeoglobaceae</taxon>
        <taxon>Archaeoglobus</taxon>
    </lineage>
</organism>
<dbReference type="InterPro" id="IPR010985">
    <property type="entry name" value="Ribbon_hlx_hlx"/>
</dbReference>
<protein>
    <submittedName>
        <fullName evidence="2">CopG-like domain-containing protein DNA-binding protein</fullName>
    </submittedName>
</protein>
<dbReference type="GeneID" id="10395187"/>